<accession>A0AAN6UIY0</accession>
<gene>
    <name evidence="1" type="ORF">BT67DRAFT_423041</name>
</gene>
<dbReference type="AlphaFoldDB" id="A0AAN6UIY0"/>
<evidence type="ECO:0000313" key="2">
    <source>
        <dbReference type="Proteomes" id="UP001304895"/>
    </source>
</evidence>
<sequence length="403" mass="43843">MLPDVESRQLVKLVSYHHTADLCVKVRGPDGIAIYKVVSALVAAASPAWRTKISGYDLDVILFGDEALDLTGSMDHAYGLDTVFSIIHYKFHEIPYCPYIGQLHSIVKVAETYDCMHLLIPYMTAWLNSFNWQIAGSQDSDNDEKAVYISWILGDGRGFASIVTNVAHKATLSEDGVLRDTRGRSWNDSGLPPAIVDLMAETRSERVSKITKSIDGLLQNLMAGANTGYIQFCRANGAHEQTRESCQLQQIGSLVSGLTAVGMLPVPDPGQYLGSVADMIGKVCTIKVSRFRDPGATPYWNDHQSCGLQLVEAVSSVVCSDAKLGAEIIRQLASRACKYGTFNLEHFKHLERASGLPEGSAAPAGMDGLLLGNMHVKQVTDVLIDMSSEDVAKQPIDPEDLAL</sequence>
<feature type="non-terminal residue" evidence="1">
    <location>
        <position position="1"/>
    </location>
</feature>
<protein>
    <submittedName>
        <fullName evidence="1">Uncharacterized protein</fullName>
    </submittedName>
</protein>
<evidence type="ECO:0000313" key="1">
    <source>
        <dbReference type="EMBL" id="KAK4133740.1"/>
    </source>
</evidence>
<reference evidence="1" key="2">
    <citation type="submission" date="2023-05" db="EMBL/GenBank/DDBJ databases">
        <authorList>
            <consortium name="Lawrence Berkeley National Laboratory"/>
            <person name="Steindorff A."/>
            <person name="Hensen N."/>
            <person name="Bonometti L."/>
            <person name="Westerberg I."/>
            <person name="Brannstrom I.O."/>
            <person name="Guillou S."/>
            <person name="Cros-Aarteil S."/>
            <person name="Calhoun S."/>
            <person name="Haridas S."/>
            <person name="Kuo A."/>
            <person name="Mondo S."/>
            <person name="Pangilinan J."/>
            <person name="Riley R."/>
            <person name="Labutti K."/>
            <person name="Andreopoulos B."/>
            <person name="Lipzen A."/>
            <person name="Chen C."/>
            <person name="Yanf M."/>
            <person name="Daum C."/>
            <person name="Ng V."/>
            <person name="Clum A."/>
            <person name="Ohm R."/>
            <person name="Martin F."/>
            <person name="Silar P."/>
            <person name="Natvig D."/>
            <person name="Lalanne C."/>
            <person name="Gautier V."/>
            <person name="Ament-Velasquez S.L."/>
            <person name="Kruys A."/>
            <person name="Hutchinson M.I."/>
            <person name="Powell A.J."/>
            <person name="Barry K."/>
            <person name="Miller A.N."/>
            <person name="Grigoriev I.V."/>
            <person name="Debuchy R."/>
            <person name="Gladieux P."/>
            <person name="Thoren M.H."/>
            <person name="Johannesson H."/>
        </authorList>
    </citation>
    <scope>NUCLEOTIDE SEQUENCE</scope>
    <source>
        <strain evidence="1">CBS 123565</strain>
    </source>
</reference>
<comment type="caution">
    <text evidence="1">The sequence shown here is derived from an EMBL/GenBank/DDBJ whole genome shotgun (WGS) entry which is preliminary data.</text>
</comment>
<organism evidence="1 2">
    <name type="scientific">Trichocladium antarcticum</name>
    <dbReference type="NCBI Taxonomy" id="1450529"/>
    <lineage>
        <taxon>Eukaryota</taxon>
        <taxon>Fungi</taxon>
        <taxon>Dikarya</taxon>
        <taxon>Ascomycota</taxon>
        <taxon>Pezizomycotina</taxon>
        <taxon>Sordariomycetes</taxon>
        <taxon>Sordariomycetidae</taxon>
        <taxon>Sordariales</taxon>
        <taxon>Chaetomiaceae</taxon>
        <taxon>Trichocladium</taxon>
    </lineage>
</organism>
<name>A0AAN6UIY0_9PEZI</name>
<dbReference type="EMBL" id="MU853411">
    <property type="protein sequence ID" value="KAK4133740.1"/>
    <property type="molecule type" value="Genomic_DNA"/>
</dbReference>
<keyword evidence="2" id="KW-1185">Reference proteome</keyword>
<reference evidence="1" key="1">
    <citation type="journal article" date="2023" name="Mol. Phylogenet. Evol.">
        <title>Genome-scale phylogeny and comparative genomics of the fungal order Sordariales.</title>
        <authorList>
            <person name="Hensen N."/>
            <person name="Bonometti L."/>
            <person name="Westerberg I."/>
            <person name="Brannstrom I.O."/>
            <person name="Guillou S."/>
            <person name="Cros-Aarteil S."/>
            <person name="Calhoun S."/>
            <person name="Haridas S."/>
            <person name="Kuo A."/>
            <person name="Mondo S."/>
            <person name="Pangilinan J."/>
            <person name="Riley R."/>
            <person name="LaButti K."/>
            <person name="Andreopoulos B."/>
            <person name="Lipzen A."/>
            <person name="Chen C."/>
            <person name="Yan M."/>
            <person name="Daum C."/>
            <person name="Ng V."/>
            <person name="Clum A."/>
            <person name="Steindorff A."/>
            <person name="Ohm R.A."/>
            <person name="Martin F."/>
            <person name="Silar P."/>
            <person name="Natvig D.O."/>
            <person name="Lalanne C."/>
            <person name="Gautier V."/>
            <person name="Ament-Velasquez S.L."/>
            <person name="Kruys A."/>
            <person name="Hutchinson M.I."/>
            <person name="Powell A.J."/>
            <person name="Barry K."/>
            <person name="Miller A.N."/>
            <person name="Grigoriev I.V."/>
            <person name="Debuchy R."/>
            <person name="Gladieux P."/>
            <person name="Hiltunen Thoren M."/>
            <person name="Johannesson H."/>
        </authorList>
    </citation>
    <scope>NUCLEOTIDE SEQUENCE</scope>
    <source>
        <strain evidence="1">CBS 123565</strain>
    </source>
</reference>
<proteinExistence type="predicted"/>
<dbReference type="Proteomes" id="UP001304895">
    <property type="component" value="Unassembled WGS sequence"/>
</dbReference>